<dbReference type="RefSeq" id="WP_089372949.1">
    <property type="nucleotide sequence ID" value="NZ_BMEP01000005.1"/>
</dbReference>
<sequence length="357" mass="40053">MINVTKSFLPPYEEFIDIFKKSWDSGWLTNRGELVKDLEKRLCDYLDVNGLLAMSNGTLPLQIAIKALDLKGEIITTPFSYVATTSAIKWQGCIPVFVDISPDCLTIDPTKIEAAINKNTCAILATHVYGNPCDVIAIKEIADRYSLPVIYDAAHCFGVKYNGESLFNYGTISTCSFHATKVFQTGEGGCTITQDETLYKKIYSLHNFGHKNNTEFQGEGINAKMNELQAALGLSVLPYMDDVILKRKAISDHYDHLLTSAIKKLTYRENTIRNYSYYPVLFDSEEVLLKVSAGLSDHNINARRYFFPSLDELPYVELADVPISRDISKRILCLPLYPDLDLIDVERICGIVNSALV</sequence>
<evidence type="ECO:0000256" key="5">
    <source>
        <dbReference type="RuleBase" id="RU004508"/>
    </source>
</evidence>
<evidence type="ECO:0000256" key="1">
    <source>
        <dbReference type="ARBA" id="ARBA00022898"/>
    </source>
</evidence>
<dbReference type="InterPro" id="IPR000653">
    <property type="entry name" value="DegT/StrS_aminotransferase"/>
</dbReference>
<protein>
    <submittedName>
        <fullName evidence="6">dTDP-4-amino-4,6-dideoxygalactose transaminase</fullName>
    </submittedName>
</protein>
<dbReference type="CDD" id="cd00616">
    <property type="entry name" value="AHBA_syn"/>
    <property type="match status" value="1"/>
</dbReference>
<dbReference type="GO" id="GO:0000271">
    <property type="term" value="P:polysaccharide biosynthetic process"/>
    <property type="evidence" value="ECO:0007669"/>
    <property type="project" value="TreeGrafter"/>
</dbReference>
<evidence type="ECO:0000256" key="4">
    <source>
        <dbReference type="PIRSR" id="PIRSR000390-2"/>
    </source>
</evidence>
<accession>A0A239BSG5</accession>
<reference evidence="6 7" key="1">
    <citation type="submission" date="2017-06" db="EMBL/GenBank/DDBJ databases">
        <authorList>
            <person name="Kim H.J."/>
            <person name="Triplett B.A."/>
        </authorList>
    </citation>
    <scope>NUCLEOTIDE SEQUENCE [LARGE SCALE GENOMIC DNA]</scope>
    <source>
        <strain evidence="6 7">DSM 25597</strain>
    </source>
</reference>
<feature type="active site" description="Proton acceptor" evidence="3">
    <location>
        <position position="181"/>
    </location>
</feature>
<feature type="modified residue" description="N6-(pyridoxal phosphate)lysine" evidence="4">
    <location>
        <position position="181"/>
    </location>
</feature>
<organism evidence="6 7">
    <name type="scientific">Dokdonia pacifica</name>
    <dbReference type="NCBI Taxonomy" id="1627892"/>
    <lineage>
        <taxon>Bacteria</taxon>
        <taxon>Pseudomonadati</taxon>
        <taxon>Bacteroidota</taxon>
        <taxon>Flavobacteriia</taxon>
        <taxon>Flavobacteriales</taxon>
        <taxon>Flavobacteriaceae</taxon>
        <taxon>Dokdonia</taxon>
    </lineage>
</organism>
<comment type="similarity">
    <text evidence="2 5">Belongs to the DegT/DnrJ/EryC1 family.</text>
</comment>
<evidence type="ECO:0000256" key="2">
    <source>
        <dbReference type="ARBA" id="ARBA00037999"/>
    </source>
</evidence>
<evidence type="ECO:0000313" key="6">
    <source>
        <dbReference type="EMBL" id="SNS09994.1"/>
    </source>
</evidence>
<evidence type="ECO:0000313" key="7">
    <source>
        <dbReference type="Proteomes" id="UP000198379"/>
    </source>
</evidence>
<keyword evidence="7" id="KW-1185">Reference proteome</keyword>
<dbReference type="Proteomes" id="UP000198379">
    <property type="component" value="Unassembled WGS sequence"/>
</dbReference>
<dbReference type="PANTHER" id="PTHR30244:SF9">
    <property type="entry name" value="PROTEIN RV3402C"/>
    <property type="match status" value="1"/>
</dbReference>
<dbReference type="Pfam" id="PF01041">
    <property type="entry name" value="DegT_DnrJ_EryC1"/>
    <property type="match status" value="1"/>
</dbReference>
<dbReference type="InterPro" id="IPR015421">
    <property type="entry name" value="PyrdxlP-dep_Trfase_major"/>
</dbReference>
<dbReference type="AlphaFoldDB" id="A0A239BSG5"/>
<name>A0A239BSG5_9FLAO</name>
<dbReference type="OrthoDB" id="9810913at2"/>
<dbReference type="Gene3D" id="3.40.640.10">
    <property type="entry name" value="Type I PLP-dependent aspartate aminotransferase-like (Major domain)"/>
    <property type="match status" value="1"/>
</dbReference>
<dbReference type="GO" id="GO:0008483">
    <property type="term" value="F:transaminase activity"/>
    <property type="evidence" value="ECO:0007669"/>
    <property type="project" value="TreeGrafter"/>
</dbReference>
<dbReference type="PIRSF" id="PIRSF000390">
    <property type="entry name" value="PLP_StrS"/>
    <property type="match status" value="1"/>
</dbReference>
<dbReference type="InterPro" id="IPR015424">
    <property type="entry name" value="PyrdxlP-dep_Trfase"/>
</dbReference>
<dbReference type="SUPFAM" id="SSF53383">
    <property type="entry name" value="PLP-dependent transferases"/>
    <property type="match status" value="1"/>
</dbReference>
<proteinExistence type="inferred from homology"/>
<dbReference type="PANTHER" id="PTHR30244">
    <property type="entry name" value="TRANSAMINASE"/>
    <property type="match status" value="1"/>
</dbReference>
<gene>
    <name evidence="6" type="ORF">SAMN06265376_106354</name>
</gene>
<dbReference type="GO" id="GO:0030170">
    <property type="term" value="F:pyridoxal phosphate binding"/>
    <property type="evidence" value="ECO:0007669"/>
    <property type="project" value="TreeGrafter"/>
</dbReference>
<dbReference type="EMBL" id="FZNY01000006">
    <property type="protein sequence ID" value="SNS09994.1"/>
    <property type="molecule type" value="Genomic_DNA"/>
</dbReference>
<keyword evidence="1 4" id="KW-0663">Pyridoxal phosphate</keyword>
<evidence type="ECO:0000256" key="3">
    <source>
        <dbReference type="PIRSR" id="PIRSR000390-1"/>
    </source>
</evidence>